<feature type="domain" description="Peptidase M48" evidence="10">
    <location>
        <begin position="224"/>
        <end position="458"/>
    </location>
</feature>
<keyword evidence="9" id="KW-0812">Transmembrane</keyword>
<feature type="transmembrane region" description="Helical" evidence="9">
    <location>
        <begin position="87"/>
        <end position="110"/>
    </location>
</feature>
<comment type="subcellular location">
    <subcellularLocation>
        <location evidence="9">Endoplasmic reticulum membrane</location>
        <topology evidence="9">Multi-pass membrane protein</topology>
    </subcellularLocation>
</comment>
<dbReference type="FunFam" id="3.30.2010.10:FF:000003">
    <property type="entry name" value="CAAX prenyl protease"/>
    <property type="match status" value="1"/>
</dbReference>
<evidence type="ECO:0000256" key="5">
    <source>
        <dbReference type="ARBA" id="ARBA00023049"/>
    </source>
</evidence>
<evidence type="ECO:0000256" key="1">
    <source>
        <dbReference type="ARBA" id="ARBA00022670"/>
    </source>
</evidence>
<feature type="binding site" evidence="8">
    <location>
        <position position="326"/>
    </location>
    <ligand>
        <name>Zn(2+)</name>
        <dbReference type="ChEBI" id="CHEBI:29105"/>
        <note>catalytic</note>
    </ligand>
</feature>
<evidence type="ECO:0000256" key="6">
    <source>
        <dbReference type="ARBA" id="ARBA00044456"/>
    </source>
</evidence>
<keyword evidence="9" id="KW-0256">Endoplasmic reticulum</keyword>
<keyword evidence="2 8" id="KW-0479">Metal-binding</keyword>
<comment type="cofactor">
    <cofactor evidence="8 9">
        <name>Zn(2+)</name>
        <dbReference type="ChEBI" id="CHEBI:29105"/>
    </cofactor>
    <text evidence="8 9">Binds 1 zinc ion per subunit.</text>
</comment>
<dbReference type="GO" id="GO:0004222">
    <property type="term" value="F:metalloendopeptidase activity"/>
    <property type="evidence" value="ECO:0007669"/>
    <property type="project" value="UniProtKB-UniRule"/>
</dbReference>
<evidence type="ECO:0000256" key="4">
    <source>
        <dbReference type="ARBA" id="ARBA00022833"/>
    </source>
</evidence>
<feature type="transmembrane region" description="Helical" evidence="9">
    <location>
        <begin position="372"/>
        <end position="397"/>
    </location>
</feature>
<sequence>MLMETILNLPIENKIFYAVLVFSWTVYLWEAYLAYRQRRIYRLTLQVPQELGKIMDTDTFEKSRLYQLDKSNFSFWSGLYSETEGTLILLFGGIPFVWKVAGTVTARFGLGPEYEIFQSLSFLILATLFSAFTGLPWSIYNTFVIEEKHGFNQQTLGFFLKDAVKKFIVTQCILLPVTSLLLYIIKIGGDFFFIYAWLFTLGVSLVLVTIYADYIAPLFDKFTPLPEGELKEEIESMSKSISFPLTKVYVVEGSKRSSHSNAYFYGFFKNKRIVLFDTLLEDYSPLNKDGEPETDTLTEDKSKLKNKKQGCNNPEVLAVLGHELGHWKLGHTVKNIVISQMNSFLCFFLFAVLIGQKELFMAFGFYNSQPTLIGLMIIFQFIFSPYNEVLSFCLTVLSRRFEFQADSFARGMGRASELCSALIKLNKDNLGFPVADWLFSMWHYSHPPLLERLRALGSTKQD</sequence>
<feature type="transmembrane region" description="Helical" evidence="9">
    <location>
        <begin position="116"/>
        <end position="140"/>
    </location>
</feature>
<dbReference type="Pfam" id="PF16491">
    <property type="entry name" value="Peptidase_M48_N"/>
    <property type="match status" value="1"/>
</dbReference>
<evidence type="ECO:0000256" key="7">
    <source>
        <dbReference type="PIRSR" id="PIRSR627057-1"/>
    </source>
</evidence>
<feature type="active site" description="Proton donor" evidence="7">
    <location>
        <position position="406"/>
    </location>
</feature>
<dbReference type="InterPro" id="IPR032456">
    <property type="entry name" value="Peptidase_M48_N"/>
</dbReference>
<feature type="binding site" evidence="8">
    <location>
        <position position="402"/>
    </location>
    <ligand>
        <name>Zn(2+)</name>
        <dbReference type="ChEBI" id="CHEBI:29105"/>
        <note>catalytic</note>
    </ligand>
</feature>
<protein>
    <recommendedName>
        <fullName evidence="9">CAAX prenyl protease</fullName>
        <ecNumber evidence="9">3.4.24.84</ecNumber>
    </recommendedName>
</protein>
<evidence type="ECO:0000259" key="11">
    <source>
        <dbReference type="Pfam" id="PF16491"/>
    </source>
</evidence>
<evidence type="ECO:0000256" key="3">
    <source>
        <dbReference type="ARBA" id="ARBA00022801"/>
    </source>
</evidence>
<dbReference type="Pfam" id="PF01435">
    <property type="entry name" value="Peptidase_M48"/>
    <property type="match status" value="1"/>
</dbReference>
<feature type="active site" evidence="7">
    <location>
        <position position="323"/>
    </location>
</feature>
<feature type="transmembrane region" description="Helical" evidence="9">
    <location>
        <begin position="344"/>
        <end position="366"/>
    </location>
</feature>
<evidence type="ECO:0000313" key="13">
    <source>
        <dbReference type="Proteomes" id="UP000694557"/>
    </source>
</evidence>
<keyword evidence="5 9" id="KW-0482">Metalloprotease</keyword>
<keyword evidence="3 9" id="KW-0378">Hydrolase</keyword>
<evidence type="ECO:0000259" key="10">
    <source>
        <dbReference type="Pfam" id="PF01435"/>
    </source>
</evidence>
<comment type="function">
    <text evidence="9">Proteolytically removes the C-terminal three residues of farnesylated proteins.</text>
</comment>
<dbReference type="GO" id="GO:0046872">
    <property type="term" value="F:metal ion binding"/>
    <property type="evidence" value="ECO:0007669"/>
    <property type="project" value="UniProtKB-UniRule"/>
</dbReference>
<feature type="transmembrane region" description="Helical" evidence="9">
    <location>
        <begin position="191"/>
        <end position="212"/>
    </location>
</feature>
<dbReference type="Ensembl" id="ENSOKIT00005007528.1">
    <property type="protein sequence ID" value="ENSOKIP00005007047.1"/>
    <property type="gene ID" value="ENSOKIG00005002967.1"/>
</dbReference>
<dbReference type="GO" id="GO:0005789">
    <property type="term" value="C:endoplasmic reticulum membrane"/>
    <property type="evidence" value="ECO:0007669"/>
    <property type="project" value="UniProtKB-SubCell"/>
</dbReference>
<proteinExistence type="inferred from homology"/>
<dbReference type="Gene3D" id="3.30.2010.10">
    <property type="entry name" value="Metalloproteases ('zincins'), catalytic domain"/>
    <property type="match status" value="1"/>
</dbReference>
<reference evidence="12" key="1">
    <citation type="submission" date="2025-08" db="UniProtKB">
        <authorList>
            <consortium name="Ensembl"/>
        </authorList>
    </citation>
    <scope>IDENTIFICATION</scope>
</reference>
<dbReference type="GeneTree" id="ENSGT00390000002053"/>
<dbReference type="GO" id="GO:0071586">
    <property type="term" value="P:CAAX-box protein processing"/>
    <property type="evidence" value="ECO:0007669"/>
    <property type="project" value="UniProtKB-UniRule"/>
</dbReference>
<dbReference type="Proteomes" id="UP000694557">
    <property type="component" value="Unassembled WGS sequence"/>
</dbReference>
<keyword evidence="13" id="KW-1185">Reference proteome</keyword>
<name>A0A8C7CZ31_ONCKI</name>
<feature type="transmembrane region" description="Helical" evidence="9">
    <location>
        <begin position="167"/>
        <end position="185"/>
    </location>
</feature>
<evidence type="ECO:0000256" key="8">
    <source>
        <dbReference type="PIRSR" id="PIRSR627057-2"/>
    </source>
</evidence>
<keyword evidence="1 9" id="KW-0645">Protease</keyword>
<comment type="catalytic activity">
    <reaction evidence="6 9">
        <text>Hydrolyzes the peptide bond -P2-(S-farnesyl or geranylgeranyl)C-P1'-P2'-P3'-COOH where P1' and P2' are amino acids with aliphatic side chains and P3' is any C-terminal residue.</text>
        <dbReference type="EC" id="3.4.24.84"/>
    </reaction>
</comment>
<dbReference type="InterPro" id="IPR001915">
    <property type="entry name" value="Peptidase_M48"/>
</dbReference>
<accession>A0A8C7CZ31</accession>
<dbReference type="InterPro" id="IPR027057">
    <property type="entry name" value="CAXX_Prtase_1"/>
</dbReference>
<organism evidence="12 13">
    <name type="scientific">Oncorhynchus kisutch</name>
    <name type="common">Coho salmon</name>
    <name type="synonym">Salmo kisutch</name>
    <dbReference type="NCBI Taxonomy" id="8019"/>
    <lineage>
        <taxon>Eukaryota</taxon>
        <taxon>Metazoa</taxon>
        <taxon>Chordata</taxon>
        <taxon>Craniata</taxon>
        <taxon>Vertebrata</taxon>
        <taxon>Euteleostomi</taxon>
        <taxon>Actinopterygii</taxon>
        <taxon>Neopterygii</taxon>
        <taxon>Teleostei</taxon>
        <taxon>Protacanthopterygii</taxon>
        <taxon>Salmoniformes</taxon>
        <taxon>Salmonidae</taxon>
        <taxon>Salmoninae</taxon>
        <taxon>Oncorhynchus</taxon>
    </lineage>
</organism>
<keyword evidence="9" id="KW-0472">Membrane</keyword>
<keyword evidence="9" id="KW-1133">Transmembrane helix</keyword>
<feature type="transmembrane region" description="Helical" evidence="9">
    <location>
        <begin position="15"/>
        <end position="35"/>
    </location>
</feature>
<reference evidence="12" key="2">
    <citation type="submission" date="2025-09" db="UniProtKB">
        <authorList>
            <consortium name="Ensembl"/>
        </authorList>
    </citation>
    <scope>IDENTIFICATION</scope>
</reference>
<dbReference type="CDD" id="cd07343">
    <property type="entry name" value="M48A_Zmpste24p_like"/>
    <property type="match status" value="1"/>
</dbReference>
<feature type="domain" description="CAAX prenyl protease 1 N-terminal" evidence="11">
    <location>
        <begin position="37"/>
        <end position="221"/>
    </location>
</feature>
<dbReference type="AlphaFoldDB" id="A0A8C7CZ31"/>
<feature type="binding site" evidence="8">
    <location>
        <position position="322"/>
    </location>
    <ligand>
        <name>Zn(2+)</name>
        <dbReference type="ChEBI" id="CHEBI:29105"/>
        <note>catalytic</note>
    </ligand>
</feature>
<comment type="similarity">
    <text evidence="9">Belongs to the peptidase M48A family.</text>
</comment>
<evidence type="ECO:0000313" key="12">
    <source>
        <dbReference type="Ensembl" id="ENSOKIP00005007047.1"/>
    </source>
</evidence>
<keyword evidence="4 8" id="KW-0862">Zinc</keyword>
<dbReference type="PANTHER" id="PTHR10120">
    <property type="entry name" value="CAAX PRENYL PROTEASE 1"/>
    <property type="match status" value="1"/>
</dbReference>
<evidence type="ECO:0000256" key="2">
    <source>
        <dbReference type="ARBA" id="ARBA00022723"/>
    </source>
</evidence>
<gene>
    <name evidence="12" type="primary">ZMPSTE24</name>
    <name evidence="12" type="synonym">LOC109894667</name>
</gene>
<dbReference type="EC" id="3.4.24.84" evidence="9"/>
<evidence type="ECO:0000256" key="9">
    <source>
        <dbReference type="RuleBase" id="RU366005"/>
    </source>
</evidence>